<proteinExistence type="predicted"/>
<protein>
    <submittedName>
        <fullName evidence="1">Uncharacterized protein</fullName>
    </submittedName>
</protein>
<sequence length="73" mass="8530">MKNITSYFTSKAVEAIRDQIGIELDDSHDYSQNELAEIYERITDEFPYRYKTNGDPDSMGEIFEQIIDSFPLD</sequence>
<comment type="caution">
    <text evidence="1">The sequence shown here is derived from an EMBL/GenBank/DDBJ whole genome shotgun (WGS) entry which is preliminary data.</text>
</comment>
<reference evidence="1 2" key="1">
    <citation type="submission" date="2020-12" db="EMBL/GenBank/DDBJ databases">
        <title>Whole genome sequences of gut porcine anaerobes.</title>
        <authorList>
            <person name="Kubasova T."/>
            <person name="Jahodarova E."/>
            <person name="Rychlik I."/>
        </authorList>
    </citation>
    <scope>NUCLEOTIDE SEQUENCE [LARGE SCALE GENOMIC DNA]</scope>
    <source>
        <strain evidence="1 2">An867</strain>
    </source>
</reference>
<organism evidence="1 2">
    <name type="scientific">Anaeromassilibacillus senegalensis</name>
    <dbReference type="NCBI Taxonomy" id="1673717"/>
    <lineage>
        <taxon>Bacteria</taxon>
        <taxon>Bacillati</taxon>
        <taxon>Bacillota</taxon>
        <taxon>Clostridia</taxon>
        <taxon>Eubacteriales</taxon>
        <taxon>Acutalibacteraceae</taxon>
        <taxon>Anaeromassilibacillus</taxon>
    </lineage>
</organism>
<keyword evidence="2" id="KW-1185">Reference proteome</keyword>
<evidence type="ECO:0000313" key="2">
    <source>
        <dbReference type="Proteomes" id="UP001299220"/>
    </source>
</evidence>
<gene>
    <name evidence="1" type="ORF">JQM67_05820</name>
</gene>
<dbReference type="EMBL" id="JAFBIT010000001">
    <property type="protein sequence ID" value="MCF2652115.1"/>
    <property type="molecule type" value="Genomic_DNA"/>
</dbReference>
<evidence type="ECO:0000313" key="1">
    <source>
        <dbReference type="EMBL" id="MCF2652115.1"/>
    </source>
</evidence>
<dbReference type="RefSeq" id="WP_235323134.1">
    <property type="nucleotide sequence ID" value="NZ_JAFBIT010000001.1"/>
</dbReference>
<dbReference type="Proteomes" id="UP001299220">
    <property type="component" value="Unassembled WGS sequence"/>
</dbReference>
<accession>A0ABS9CLW3</accession>
<name>A0ABS9CLW3_9FIRM</name>